<dbReference type="AlphaFoldDB" id="A0A6N2YDX8"/>
<protein>
    <submittedName>
        <fullName evidence="1">Uncharacterized protein</fullName>
    </submittedName>
</protein>
<accession>A0A6N2YDX8</accession>
<gene>
    <name evidence="1" type="ORF">ECLFYP2_01232</name>
</gene>
<reference evidence="1" key="1">
    <citation type="submission" date="2019-11" db="EMBL/GenBank/DDBJ databases">
        <authorList>
            <person name="Feng L."/>
        </authorList>
    </citation>
    <scope>NUCLEOTIDE SEQUENCE</scope>
    <source>
        <strain evidence="1">ECasseliflavusLFYP2</strain>
    </source>
</reference>
<name>A0A6N2YDX8_ENTCA</name>
<evidence type="ECO:0000313" key="1">
    <source>
        <dbReference type="EMBL" id="VYT63722.1"/>
    </source>
</evidence>
<organism evidence="1">
    <name type="scientific">Enterococcus casseliflavus</name>
    <name type="common">Enterococcus flavescens</name>
    <dbReference type="NCBI Taxonomy" id="37734"/>
    <lineage>
        <taxon>Bacteria</taxon>
        <taxon>Bacillati</taxon>
        <taxon>Bacillota</taxon>
        <taxon>Bacilli</taxon>
        <taxon>Lactobacillales</taxon>
        <taxon>Enterococcaceae</taxon>
        <taxon>Enterococcus</taxon>
    </lineage>
</organism>
<sequence length="45" mass="4894">MAGLLEDYIVYNEGIGDESLFRAEKVTSLSVFLGGDVVMIQSIVN</sequence>
<dbReference type="EMBL" id="CACRTX010000002">
    <property type="protein sequence ID" value="VYT63722.1"/>
    <property type="molecule type" value="Genomic_DNA"/>
</dbReference>
<proteinExistence type="predicted"/>